<dbReference type="Gene3D" id="3.40.630.30">
    <property type="match status" value="1"/>
</dbReference>
<dbReference type="InterPro" id="IPR051531">
    <property type="entry name" value="N-acetyltransferase"/>
</dbReference>
<evidence type="ECO:0000313" key="3">
    <source>
        <dbReference type="Proteomes" id="UP000030652"/>
    </source>
</evidence>
<reference evidence="2 3" key="1">
    <citation type="submission" date="2014-10" db="EMBL/GenBank/DDBJ databases">
        <title>Draft genome of anammox bacterium scalindua brodae, obtained using differential coverage binning of sequence data from two enrichment reactors.</title>
        <authorList>
            <person name="Speth D.R."/>
            <person name="Russ L."/>
            <person name="Kartal B."/>
            <person name="Op den Camp H.J."/>
            <person name="Dutilh B.E."/>
            <person name="Jetten M.S."/>
        </authorList>
    </citation>
    <scope>NUCLEOTIDE SEQUENCE [LARGE SCALE GENOMIC DNA]</scope>
    <source>
        <strain evidence="2">RU1</strain>
    </source>
</reference>
<dbReference type="GO" id="GO:0016747">
    <property type="term" value="F:acyltransferase activity, transferring groups other than amino-acyl groups"/>
    <property type="evidence" value="ECO:0007669"/>
    <property type="project" value="InterPro"/>
</dbReference>
<sequence length="140" mass="16388">MRSSDIDDLFWWRNHPVIRKNSFNTESISRDEHERWFKKKSKDKNSQIYIACFKDDKIGIVRFEEKGDVIKVSVMLNPDYLGKGFGSEVIRLGTERFIGEKKPCKPVIAEIKKNNIASIKAFQKADFKESHSTFVYTVHE</sequence>
<feature type="domain" description="N-acetyltransferase" evidence="1">
    <location>
        <begin position="1"/>
        <end position="140"/>
    </location>
</feature>
<dbReference type="Proteomes" id="UP000030652">
    <property type="component" value="Unassembled WGS sequence"/>
</dbReference>
<comment type="caution">
    <text evidence="2">The sequence shown here is derived from an EMBL/GenBank/DDBJ whole genome shotgun (WGS) entry which is preliminary data.</text>
</comment>
<dbReference type="PROSITE" id="PS51186">
    <property type="entry name" value="GNAT"/>
    <property type="match status" value="1"/>
</dbReference>
<dbReference type="SUPFAM" id="SSF55729">
    <property type="entry name" value="Acyl-CoA N-acyltransferases (Nat)"/>
    <property type="match status" value="1"/>
</dbReference>
<accession>A0A0B0EHP0</accession>
<name>A0A0B0EHP0_9BACT</name>
<gene>
    <name evidence="2" type="ORF">SCABRO_03636</name>
</gene>
<dbReference type="InterPro" id="IPR016181">
    <property type="entry name" value="Acyl_CoA_acyltransferase"/>
</dbReference>
<evidence type="ECO:0000259" key="1">
    <source>
        <dbReference type="PROSITE" id="PS51186"/>
    </source>
</evidence>
<organism evidence="2 3">
    <name type="scientific">Candidatus Scalindua brodae</name>
    <dbReference type="NCBI Taxonomy" id="237368"/>
    <lineage>
        <taxon>Bacteria</taxon>
        <taxon>Pseudomonadati</taxon>
        <taxon>Planctomycetota</taxon>
        <taxon>Candidatus Brocadiia</taxon>
        <taxon>Candidatus Brocadiales</taxon>
        <taxon>Candidatus Scalinduaceae</taxon>
        <taxon>Candidatus Scalindua</taxon>
    </lineage>
</organism>
<evidence type="ECO:0000313" key="2">
    <source>
        <dbReference type="EMBL" id="KHE90628.1"/>
    </source>
</evidence>
<dbReference type="InterPro" id="IPR000182">
    <property type="entry name" value="GNAT_dom"/>
</dbReference>
<dbReference type="eggNOG" id="COG1670">
    <property type="taxonomic scope" value="Bacteria"/>
</dbReference>
<dbReference type="Pfam" id="PF13302">
    <property type="entry name" value="Acetyltransf_3"/>
    <property type="match status" value="1"/>
</dbReference>
<protein>
    <recommendedName>
        <fullName evidence="1">N-acetyltransferase domain-containing protein</fullName>
    </recommendedName>
</protein>
<proteinExistence type="predicted"/>
<dbReference type="PANTHER" id="PTHR43792">
    <property type="entry name" value="GNAT FAMILY, PUTATIVE (AFU_ORTHOLOGUE AFUA_3G00765)-RELATED-RELATED"/>
    <property type="match status" value="1"/>
</dbReference>
<dbReference type="EMBL" id="JRYO01000251">
    <property type="protein sequence ID" value="KHE90628.1"/>
    <property type="molecule type" value="Genomic_DNA"/>
</dbReference>
<dbReference type="AlphaFoldDB" id="A0A0B0EHP0"/>
<dbReference type="PANTHER" id="PTHR43792:SF13">
    <property type="entry name" value="ACETYLTRANSFERASE"/>
    <property type="match status" value="1"/>
</dbReference>